<dbReference type="Pfam" id="PF13676">
    <property type="entry name" value="TIR_2"/>
    <property type="match status" value="1"/>
</dbReference>
<comment type="caution">
    <text evidence="2">The sequence shown here is derived from an EMBL/GenBank/DDBJ whole genome shotgun (WGS) entry which is preliminary data.</text>
</comment>
<dbReference type="PROSITE" id="PS50104">
    <property type="entry name" value="TIR"/>
    <property type="match status" value="1"/>
</dbReference>
<dbReference type="EMBL" id="VDDA01000008">
    <property type="protein sequence ID" value="TNC11686.1"/>
    <property type="molecule type" value="Genomic_DNA"/>
</dbReference>
<protein>
    <submittedName>
        <fullName evidence="2">Toll/interleukin-1 receptor domain-containing protein</fullName>
    </submittedName>
</protein>
<gene>
    <name evidence="2" type="ORF">FF100_18790</name>
</gene>
<proteinExistence type="predicted"/>
<keyword evidence="3" id="KW-1185">Reference proteome</keyword>
<dbReference type="AlphaFoldDB" id="A0A5C4LF92"/>
<accession>A0A5C4LF92</accession>
<evidence type="ECO:0000313" key="2">
    <source>
        <dbReference type="EMBL" id="TNC11686.1"/>
    </source>
</evidence>
<feature type="domain" description="TIR" evidence="1">
    <location>
        <begin position="179"/>
        <end position="311"/>
    </location>
</feature>
<sequence length="397" mass="45557">MPHSTRPFLAVYVVWHPAFAAGRSIAKSLYEHFRRELYENVAGGTGLSVLYRSEIDPHIGNLRDIDLDESETTAIVPLIDARFAQDAAYMAWIRDLAFRTDLAGLRSRIFPVAIDGAFGRTGLMQQAVRWDGWRRMRQADRRRRLVSDLTYQFGRMLRAYLERLRRPDEPEDELDRYLRKVQIFLSHSKHDPDGARIARAVRDALYNGDGLSTFFDVHDIPTGVRFDDVILRQVRVSAVVAIHTDGYSSREWCRREIIEAKRWNVPLVVANCISEGDERGFPYMGNVPIVRLDPHALDRIDHVVGRLLDEVLKDFLWRCRIELARTDAEDSAVFLPRPPELISLAGLEDRADADVTLIYPDPPIGAEERRLFEVIAPRVRLRTLTEWLAGWDGEVTG</sequence>
<dbReference type="Proteomes" id="UP000305267">
    <property type="component" value="Unassembled WGS sequence"/>
</dbReference>
<reference evidence="2 3" key="1">
    <citation type="submission" date="2019-06" db="EMBL/GenBank/DDBJ databases">
        <title>Genome of Methylobacterium sp. 17Sr1-39.</title>
        <authorList>
            <person name="Seo T."/>
        </authorList>
    </citation>
    <scope>NUCLEOTIDE SEQUENCE [LARGE SCALE GENOMIC DNA]</scope>
    <source>
        <strain evidence="2 3">17Sr1-39</strain>
    </source>
</reference>
<dbReference type="GO" id="GO:0007165">
    <property type="term" value="P:signal transduction"/>
    <property type="evidence" value="ECO:0007669"/>
    <property type="project" value="InterPro"/>
</dbReference>
<organism evidence="2 3">
    <name type="scientific">Methylobacterium terricola</name>
    <dbReference type="NCBI Taxonomy" id="2583531"/>
    <lineage>
        <taxon>Bacteria</taxon>
        <taxon>Pseudomonadati</taxon>
        <taxon>Pseudomonadota</taxon>
        <taxon>Alphaproteobacteria</taxon>
        <taxon>Hyphomicrobiales</taxon>
        <taxon>Methylobacteriaceae</taxon>
        <taxon>Methylobacterium</taxon>
    </lineage>
</organism>
<keyword evidence="2" id="KW-0675">Receptor</keyword>
<dbReference type="InterPro" id="IPR035897">
    <property type="entry name" value="Toll_tir_struct_dom_sf"/>
</dbReference>
<dbReference type="SUPFAM" id="SSF52200">
    <property type="entry name" value="Toll/Interleukin receptor TIR domain"/>
    <property type="match status" value="1"/>
</dbReference>
<dbReference type="InterPro" id="IPR000157">
    <property type="entry name" value="TIR_dom"/>
</dbReference>
<dbReference type="Gene3D" id="3.40.50.10140">
    <property type="entry name" value="Toll/interleukin-1 receptor homology (TIR) domain"/>
    <property type="match status" value="1"/>
</dbReference>
<evidence type="ECO:0000259" key="1">
    <source>
        <dbReference type="PROSITE" id="PS50104"/>
    </source>
</evidence>
<name>A0A5C4LF92_9HYPH</name>
<evidence type="ECO:0000313" key="3">
    <source>
        <dbReference type="Proteomes" id="UP000305267"/>
    </source>
</evidence>
<dbReference type="RefSeq" id="WP_139037204.1">
    <property type="nucleotide sequence ID" value="NZ_VDDA01000008.1"/>
</dbReference>
<dbReference type="OrthoDB" id="104289at2"/>